<reference evidence="9 10" key="1">
    <citation type="submission" date="2015-02" db="EMBL/GenBank/DDBJ databases">
        <title>Genome sequene of Rhodovulum sulfidophilum DSM 2351.</title>
        <authorList>
            <person name="Nagao N."/>
        </authorList>
    </citation>
    <scope>NUCLEOTIDE SEQUENCE [LARGE SCALE GENOMIC DNA]</scope>
    <source>
        <strain evidence="9 10">DSM 2351</strain>
    </source>
</reference>
<evidence type="ECO:0000259" key="8">
    <source>
        <dbReference type="PROSITE" id="PS51007"/>
    </source>
</evidence>
<dbReference type="AlphaFoldDB" id="A0A0D6AY78"/>
<accession>A0A0D6AY78</accession>
<keyword evidence="4" id="KW-0249">Electron transport</keyword>
<dbReference type="Pfam" id="PF00034">
    <property type="entry name" value="Cytochrom_C"/>
    <property type="match status" value="1"/>
</dbReference>
<evidence type="ECO:0000313" key="9">
    <source>
        <dbReference type="EMBL" id="BAQ67394.1"/>
    </source>
</evidence>
<dbReference type="InterPro" id="IPR002327">
    <property type="entry name" value="Cyt_c_1A/1B"/>
</dbReference>
<keyword evidence="2 6" id="KW-0349">Heme</keyword>
<gene>
    <name evidence="9" type="primary">cycA</name>
    <name evidence="9" type="ORF">NHU_00223</name>
</gene>
<sequence length="147" mass="15945">MISKFAIAATAAAMIAGPALALDVTGDAAAGEKVFNKVCQTCHVVKNDAGEVVAGRNAKVGPNLFQMPGRHAAAIDGFRYSKLMKEAGEKGLVWTEDQLVEYVPNPTKFLRSYTEDPKGRGLMTNQRVKEQEIRDVFAYIASFGIHE</sequence>
<dbReference type="PATRIC" id="fig|35806.4.peg.226"/>
<dbReference type="InterPro" id="IPR036909">
    <property type="entry name" value="Cyt_c-like_dom_sf"/>
</dbReference>
<dbReference type="Gene3D" id="1.10.760.10">
    <property type="entry name" value="Cytochrome c-like domain"/>
    <property type="match status" value="1"/>
</dbReference>
<keyword evidence="5 6" id="KW-0408">Iron</keyword>
<evidence type="ECO:0000256" key="2">
    <source>
        <dbReference type="ARBA" id="ARBA00022617"/>
    </source>
</evidence>
<dbReference type="eggNOG" id="COG3474">
    <property type="taxonomic scope" value="Bacteria"/>
</dbReference>
<dbReference type="PROSITE" id="PS51007">
    <property type="entry name" value="CYTC"/>
    <property type="match status" value="1"/>
</dbReference>
<protein>
    <submittedName>
        <fullName evidence="9">Cytochrome c2</fullName>
    </submittedName>
</protein>
<evidence type="ECO:0000256" key="4">
    <source>
        <dbReference type="ARBA" id="ARBA00022982"/>
    </source>
</evidence>
<proteinExistence type="predicted"/>
<feature type="signal peptide" evidence="7">
    <location>
        <begin position="1"/>
        <end position="21"/>
    </location>
</feature>
<name>A0A0D6AY78_RHOSU</name>
<dbReference type="PANTHER" id="PTHR11961">
    <property type="entry name" value="CYTOCHROME C"/>
    <property type="match status" value="1"/>
</dbReference>
<evidence type="ECO:0000256" key="6">
    <source>
        <dbReference type="PROSITE-ProRule" id="PRU00433"/>
    </source>
</evidence>
<dbReference type="GO" id="GO:0020037">
    <property type="term" value="F:heme binding"/>
    <property type="evidence" value="ECO:0007669"/>
    <property type="project" value="InterPro"/>
</dbReference>
<feature type="domain" description="Cytochrome c" evidence="8">
    <location>
        <begin position="26"/>
        <end position="144"/>
    </location>
</feature>
<dbReference type="Proteomes" id="UP000064912">
    <property type="component" value="Chromosome"/>
</dbReference>
<keyword evidence="1" id="KW-0813">Transport</keyword>
<organism evidence="9 10">
    <name type="scientific">Rhodovulum sulfidophilum</name>
    <name type="common">Rhodobacter sulfidophilus</name>
    <dbReference type="NCBI Taxonomy" id="35806"/>
    <lineage>
        <taxon>Bacteria</taxon>
        <taxon>Pseudomonadati</taxon>
        <taxon>Pseudomonadota</taxon>
        <taxon>Alphaproteobacteria</taxon>
        <taxon>Rhodobacterales</taxon>
        <taxon>Paracoccaceae</taxon>
        <taxon>Rhodovulum</taxon>
    </lineage>
</organism>
<keyword evidence="3 6" id="KW-0479">Metal-binding</keyword>
<dbReference type="GO" id="GO:0009055">
    <property type="term" value="F:electron transfer activity"/>
    <property type="evidence" value="ECO:0007669"/>
    <property type="project" value="InterPro"/>
</dbReference>
<dbReference type="EMBL" id="AP014800">
    <property type="protein sequence ID" value="BAQ67394.1"/>
    <property type="molecule type" value="Genomic_DNA"/>
</dbReference>
<evidence type="ECO:0000256" key="3">
    <source>
        <dbReference type="ARBA" id="ARBA00022723"/>
    </source>
</evidence>
<evidence type="ECO:0000256" key="5">
    <source>
        <dbReference type="ARBA" id="ARBA00023004"/>
    </source>
</evidence>
<evidence type="ECO:0000256" key="7">
    <source>
        <dbReference type="SAM" id="SignalP"/>
    </source>
</evidence>
<feature type="chain" id="PRO_5002301045" evidence="7">
    <location>
        <begin position="22"/>
        <end position="147"/>
    </location>
</feature>
<dbReference type="SUPFAM" id="SSF46626">
    <property type="entry name" value="Cytochrome c"/>
    <property type="match status" value="1"/>
</dbReference>
<dbReference type="InterPro" id="IPR009056">
    <property type="entry name" value="Cyt_c-like_dom"/>
</dbReference>
<dbReference type="GO" id="GO:0046872">
    <property type="term" value="F:metal ion binding"/>
    <property type="evidence" value="ECO:0007669"/>
    <property type="project" value="UniProtKB-KW"/>
</dbReference>
<evidence type="ECO:0000313" key="10">
    <source>
        <dbReference type="Proteomes" id="UP000064912"/>
    </source>
</evidence>
<evidence type="ECO:0000256" key="1">
    <source>
        <dbReference type="ARBA" id="ARBA00022448"/>
    </source>
</evidence>
<dbReference type="KEGG" id="rsu:NHU_00223"/>
<keyword evidence="7" id="KW-0732">Signal</keyword>